<dbReference type="EMBL" id="CAXKWB010049257">
    <property type="protein sequence ID" value="CAL4168249.1"/>
    <property type="molecule type" value="Genomic_DNA"/>
</dbReference>
<gene>
    <name evidence="1" type="ORF">MNOR_LOCUS33673</name>
</gene>
<comment type="caution">
    <text evidence="1">The sequence shown here is derived from an EMBL/GenBank/DDBJ whole genome shotgun (WGS) entry which is preliminary data.</text>
</comment>
<sequence length="587" mass="66691">MLSIMIAKQPILQGQAILYGIIFLLEVTQIQTYSLPATHEQQLEEERAQSANEWAPVVWLHPDEQFYPDDAHGFIKSTTHLINGEEKFHSPNDRSGRSFGNVKITPLREGRASWDTYLIAPIDSDCPNCPIPRLLFGKHLTDQESPQVYAVINSCLPPKIHHNRGRRTSDWNIIKNHQTVSENDIFTQENNGSYTPKRDKVDTNTSSNMFSTTINSGNSSDLSVTNTFSHLTSSHDGVLYNATEPENDPNFEVKDSNRTNDILHTLSNSSSDTTSYNPILNKTANLNSNFALRNKHPDNLFKVLLTRDKRVTINNSTDIPTENTDMPMRNVTIEAQARSSTEDGDINPHSLIHNDISQTLPSYNIPTQKQRFSVTYWMFYPYNHGKKVCSINLGWLGKLFKPRVNGVCHGQEIVMGNHIGDWEHISIDFIDNTPEAMYVSSHTFGAFYKYNPDKNLFYYTHQDTRAGINLSINFPEFVYMDNNHPVLYSALGSHGLWSKPGVHQYSGLPLLYDVTASGDQWNTWENLDVIDLRNEESLSMPYRKWLGYEGRWGNPPKNCHALLGGFCQQNHGPTGIPRKRVNFPCKS</sequence>
<dbReference type="PANTHER" id="PTHR48174">
    <property type="entry name" value="DUF946 FAMILY PROTEIN"/>
    <property type="match status" value="1"/>
</dbReference>
<evidence type="ECO:0000313" key="1">
    <source>
        <dbReference type="EMBL" id="CAL4168249.1"/>
    </source>
</evidence>
<keyword evidence="2" id="KW-1185">Reference proteome</keyword>
<dbReference type="PANTHER" id="PTHR48174:SF5">
    <property type="entry name" value="VACUOLAR PROTEIN SORTING-ASSOCIATED PROTEIN 62"/>
    <property type="match status" value="1"/>
</dbReference>
<protein>
    <recommendedName>
        <fullName evidence="3">Vacuolar protein sorting-associated protein 62</fullName>
    </recommendedName>
</protein>
<reference evidence="1 2" key="1">
    <citation type="submission" date="2024-05" db="EMBL/GenBank/DDBJ databases">
        <authorList>
            <person name="Wallberg A."/>
        </authorList>
    </citation>
    <scope>NUCLEOTIDE SEQUENCE [LARGE SCALE GENOMIC DNA]</scope>
</reference>
<proteinExistence type="predicted"/>
<evidence type="ECO:0008006" key="3">
    <source>
        <dbReference type="Google" id="ProtNLM"/>
    </source>
</evidence>
<dbReference type="AlphaFoldDB" id="A0AAV2S9X7"/>
<dbReference type="Proteomes" id="UP001497623">
    <property type="component" value="Unassembled WGS sequence"/>
</dbReference>
<organism evidence="1 2">
    <name type="scientific">Meganyctiphanes norvegica</name>
    <name type="common">Northern krill</name>
    <name type="synonym">Thysanopoda norvegica</name>
    <dbReference type="NCBI Taxonomy" id="48144"/>
    <lineage>
        <taxon>Eukaryota</taxon>
        <taxon>Metazoa</taxon>
        <taxon>Ecdysozoa</taxon>
        <taxon>Arthropoda</taxon>
        <taxon>Crustacea</taxon>
        <taxon>Multicrustacea</taxon>
        <taxon>Malacostraca</taxon>
        <taxon>Eumalacostraca</taxon>
        <taxon>Eucarida</taxon>
        <taxon>Euphausiacea</taxon>
        <taxon>Euphausiidae</taxon>
        <taxon>Meganyctiphanes</taxon>
    </lineage>
</organism>
<name>A0AAV2S9X7_MEGNR</name>
<accession>A0AAV2S9X7</accession>
<evidence type="ECO:0000313" key="2">
    <source>
        <dbReference type="Proteomes" id="UP001497623"/>
    </source>
</evidence>